<protein>
    <submittedName>
        <fullName evidence="2">VOC family protein</fullName>
    </submittedName>
</protein>
<feature type="domain" description="VOC" evidence="1">
    <location>
        <begin position="6"/>
        <end position="127"/>
    </location>
</feature>
<dbReference type="PROSITE" id="PS51819">
    <property type="entry name" value="VOC"/>
    <property type="match status" value="1"/>
</dbReference>
<name>A0A4V4N8N4_9NEIS</name>
<dbReference type="Pfam" id="PF00903">
    <property type="entry name" value="Glyoxalase"/>
    <property type="match status" value="1"/>
</dbReference>
<reference evidence="2 3" key="1">
    <citation type="submission" date="2019-04" db="EMBL/GenBank/DDBJ databases">
        <title>Crenobacter sp. nov.</title>
        <authorList>
            <person name="Shi S."/>
        </authorList>
    </citation>
    <scope>NUCLEOTIDE SEQUENCE [LARGE SCALE GENOMIC DNA]</scope>
    <source>
        <strain evidence="2 3">GY 70310</strain>
    </source>
</reference>
<dbReference type="SUPFAM" id="SSF54593">
    <property type="entry name" value="Glyoxalase/Bleomycin resistance protein/Dihydroxybiphenyl dioxygenase"/>
    <property type="match status" value="1"/>
</dbReference>
<dbReference type="InterPro" id="IPR004360">
    <property type="entry name" value="Glyas_Fos-R_dOase_dom"/>
</dbReference>
<accession>A0A4V4N8N4</accession>
<gene>
    <name evidence="2" type="ORF">E5K04_04060</name>
</gene>
<organism evidence="2 3">
    <name type="scientific">Crenobacter intestini</name>
    <dbReference type="NCBI Taxonomy" id="2563443"/>
    <lineage>
        <taxon>Bacteria</taxon>
        <taxon>Pseudomonadati</taxon>
        <taxon>Pseudomonadota</taxon>
        <taxon>Betaproteobacteria</taxon>
        <taxon>Neisseriales</taxon>
        <taxon>Neisseriaceae</taxon>
        <taxon>Crenobacter</taxon>
    </lineage>
</organism>
<evidence type="ECO:0000313" key="3">
    <source>
        <dbReference type="Proteomes" id="UP000308891"/>
    </source>
</evidence>
<dbReference type="OrthoDB" id="9795618at2"/>
<dbReference type="InterPro" id="IPR037523">
    <property type="entry name" value="VOC_core"/>
</dbReference>
<evidence type="ECO:0000313" key="2">
    <source>
        <dbReference type="EMBL" id="TIC85183.1"/>
    </source>
</evidence>
<dbReference type="CDD" id="cd06587">
    <property type="entry name" value="VOC"/>
    <property type="match status" value="1"/>
</dbReference>
<comment type="caution">
    <text evidence="2">The sequence shown here is derived from an EMBL/GenBank/DDBJ whole genome shotgun (WGS) entry which is preliminary data.</text>
</comment>
<dbReference type="InterPro" id="IPR029068">
    <property type="entry name" value="Glyas_Bleomycin-R_OHBP_Dase"/>
</dbReference>
<keyword evidence="3" id="KW-1185">Reference proteome</keyword>
<evidence type="ECO:0000259" key="1">
    <source>
        <dbReference type="PROSITE" id="PS51819"/>
    </source>
</evidence>
<proteinExistence type="predicted"/>
<dbReference type="AlphaFoldDB" id="A0A4V4N8N4"/>
<dbReference type="Proteomes" id="UP000308891">
    <property type="component" value="Unassembled WGS sequence"/>
</dbReference>
<dbReference type="Gene3D" id="3.10.180.10">
    <property type="entry name" value="2,3-Dihydroxybiphenyl 1,2-Dioxygenase, domain 1"/>
    <property type="match status" value="1"/>
</dbReference>
<dbReference type="EMBL" id="STGJ01000003">
    <property type="protein sequence ID" value="TIC85183.1"/>
    <property type="molecule type" value="Genomic_DNA"/>
</dbReference>
<sequence>MLNLGKIDHIHVRVDNLTQALGWYQRVLGLGPDARFRKTNGTTMLANASGSIRLALAEHAAPECPPGSVSFVVGGQDFMEWLDQLAGERVKDAKGETIARDSVEDHGSYLSVAFVDPFGNPYEIVSYDYTWLTGKLKIGKARSIAG</sequence>
<dbReference type="RefSeq" id="WP_136551631.1">
    <property type="nucleotide sequence ID" value="NZ_STGJ01000003.1"/>
</dbReference>